<reference evidence="10" key="2">
    <citation type="submission" date="2023-06" db="EMBL/GenBank/DDBJ databases">
        <authorList>
            <consortium name="Lawrence Berkeley National Laboratory"/>
            <person name="Haridas S."/>
            <person name="Hensen N."/>
            <person name="Bonometti L."/>
            <person name="Westerberg I."/>
            <person name="Brannstrom I.O."/>
            <person name="Guillou S."/>
            <person name="Cros-Aarteil S."/>
            <person name="Calhoun S."/>
            <person name="Kuo A."/>
            <person name="Mondo S."/>
            <person name="Pangilinan J."/>
            <person name="Riley R."/>
            <person name="Labutti K."/>
            <person name="Andreopoulos B."/>
            <person name="Lipzen A."/>
            <person name="Chen C."/>
            <person name="Yanf M."/>
            <person name="Daum C."/>
            <person name="Ng V."/>
            <person name="Clum A."/>
            <person name="Steindorff A."/>
            <person name="Ohm R."/>
            <person name="Martin F."/>
            <person name="Silar P."/>
            <person name="Natvig D."/>
            <person name="Lalanne C."/>
            <person name="Gautier V."/>
            <person name="Ament-Velasquez S.L."/>
            <person name="Kruys A."/>
            <person name="Hutchinson M.I."/>
            <person name="Powell A.J."/>
            <person name="Barry K."/>
            <person name="Miller A.N."/>
            <person name="Grigoriev I.V."/>
            <person name="Debuchy R."/>
            <person name="Gladieux P."/>
            <person name="Thoren M.H."/>
            <person name="Johannesson H."/>
        </authorList>
    </citation>
    <scope>NUCLEOTIDE SEQUENCE</scope>
    <source>
        <strain evidence="10">SMH4131-1</strain>
    </source>
</reference>
<evidence type="ECO:0000256" key="8">
    <source>
        <dbReference type="SAM" id="MobiDB-lite"/>
    </source>
</evidence>
<evidence type="ECO:0000256" key="3">
    <source>
        <dbReference type="ARBA" id="ARBA00022737"/>
    </source>
</evidence>
<accession>A0AAE0IL58</accession>
<dbReference type="InterPro" id="IPR013087">
    <property type="entry name" value="Znf_C2H2_type"/>
</dbReference>
<name>A0AAE0IL58_9PEZI</name>
<dbReference type="AlphaFoldDB" id="A0AAE0IL58"/>
<dbReference type="GO" id="GO:0000785">
    <property type="term" value="C:chromatin"/>
    <property type="evidence" value="ECO:0007669"/>
    <property type="project" value="TreeGrafter"/>
</dbReference>
<feature type="compositionally biased region" description="Basic residues" evidence="8">
    <location>
        <begin position="265"/>
        <end position="279"/>
    </location>
</feature>
<dbReference type="Proteomes" id="UP001286456">
    <property type="component" value="Unassembled WGS sequence"/>
</dbReference>
<gene>
    <name evidence="10" type="ORF">B0T19DRAFT_148940</name>
</gene>
<comment type="caution">
    <text evidence="10">The sequence shown here is derived from an EMBL/GenBank/DDBJ whole genome shotgun (WGS) entry which is preliminary data.</text>
</comment>
<dbReference type="GO" id="GO:0000981">
    <property type="term" value="F:DNA-binding transcription factor activity, RNA polymerase II-specific"/>
    <property type="evidence" value="ECO:0007669"/>
    <property type="project" value="InterPro"/>
</dbReference>
<evidence type="ECO:0000256" key="6">
    <source>
        <dbReference type="ARBA" id="ARBA00023242"/>
    </source>
</evidence>
<dbReference type="GO" id="GO:0005634">
    <property type="term" value="C:nucleus"/>
    <property type="evidence" value="ECO:0007669"/>
    <property type="project" value="UniProtKB-SubCell"/>
</dbReference>
<evidence type="ECO:0000256" key="4">
    <source>
        <dbReference type="ARBA" id="ARBA00022771"/>
    </source>
</evidence>
<dbReference type="Pfam" id="PF04082">
    <property type="entry name" value="Fungal_trans"/>
    <property type="match status" value="1"/>
</dbReference>
<dbReference type="PANTHER" id="PTHR40626">
    <property type="entry name" value="MIP31509P"/>
    <property type="match status" value="1"/>
</dbReference>
<organism evidence="10 11">
    <name type="scientific">Cercophora scortea</name>
    <dbReference type="NCBI Taxonomy" id="314031"/>
    <lineage>
        <taxon>Eukaryota</taxon>
        <taxon>Fungi</taxon>
        <taxon>Dikarya</taxon>
        <taxon>Ascomycota</taxon>
        <taxon>Pezizomycotina</taxon>
        <taxon>Sordariomycetes</taxon>
        <taxon>Sordariomycetidae</taxon>
        <taxon>Sordariales</taxon>
        <taxon>Lasiosphaeriaceae</taxon>
        <taxon>Cercophora</taxon>
    </lineage>
</organism>
<dbReference type="GO" id="GO:0008270">
    <property type="term" value="F:zinc ion binding"/>
    <property type="evidence" value="ECO:0007669"/>
    <property type="project" value="UniProtKB-KW"/>
</dbReference>
<feature type="domain" description="C2H2-type" evidence="9">
    <location>
        <begin position="100"/>
        <end position="128"/>
    </location>
</feature>
<dbReference type="CDD" id="cd12148">
    <property type="entry name" value="fungal_TF_MHR"/>
    <property type="match status" value="1"/>
</dbReference>
<protein>
    <recommendedName>
        <fullName evidence="9">C2H2-type domain-containing protein</fullName>
    </recommendedName>
</protein>
<dbReference type="SMART" id="SM00355">
    <property type="entry name" value="ZnF_C2H2"/>
    <property type="match status" value="2"/>
</dbReference>
<keyword evidence="3" id="KW-0677">Repeat</keyword>
<keyword evidence="5" id="KW-0862">Zinc</keyword>
<dbReference type="InterPro" id="IPR007219">
    <property type="entry name" value="XnlR_reg_dom"/>
</dbReference>
<reference evidence="10" key="1">
    <citation type="journal article" date="2023" name="Mol. Phylogenet. Evol.">
        <title>Genome-scale phylogeny and comparative genomics of the fungal order Sordariales.</title>
        <authorList>
            <person name="Hensen N."/>
            <person name="Bonometti L."/>
            <person name="Westerberg I."/>
            <person name="Brannstrom I.O."/>
            <person name="Guillou S."/>
            <person name="Cros-Aarteil S."/>
            <person name="Calhoun S."/>
            <person name="Haridas S."/>
            <person name="Kuo A."/>
            <person name="Mondo S."/>
            <person name="Pangilinan J."/>
            <person name="Riley R."/>
            <person name="LaButti K."/>
            <person name="Andreopoulos B."/>
            <person name="Lipzen A."/>
            <person name="Chen C."/>
            <person name="Yan M."/>
            <person name="Daum C."/>
            <person name="Ng V."/>
            <person name="Clum A."/>
            <person name="Steindorff A."/>
            <person name="Ohm R.A."/>
            <person name="Martin F."/>
            <person name="Silar P."/>
            <person name="Natvig D.O."/>
            <person name="Lalanne C."/>
            <person name="Gautier V."/>
            <person name="Ament-Velasquez S.L."/>
            <person name="Kruys A."/>
            <person name="Hutchinson M.I."/>
            <person name="Powell A.J."/>
            <person name="Barry K."/>
            <person name="Miller A.N."/>
            <person name="Grigoriev I.V."/>
            <person name="Debuchy R."/>
            <person name="Gladieux P."/>
            <person name="Hiltunen Thoren M."/>
            <person name="Johannesson H."/>
        </authorList>
    </citation>
    <scope>NUCLEOTIDE SEQUENCE</scope>
    <source>
        <strain evidence="10">SMH4131-1</strain>
    </source>
</reference>
<keyword evidence="2" id="KW-0479">Metal-binding</keyword>
<keyword evidence="11" id="KW-1185">Reference proteome</keyword>
<dbReference type="PANTHER" id="PTHR40626:SF11">
    <property type="entry name" value="ZINC FINGER PROTEIN YPR022C"/>
    <property type="match status" value="1"/>
</dbReference>
<feature type="compositionally biased region" description="Low complexity" evidence="8">
    <location>
        <begin position="280"/>
        <end position="296"/>
    </location>
</feature>
<comment type="subcellular location">
    <subcellularLocation>
        <location evidence="1">Nucleus</location>
    </subcellularLocation>
</comment>
<dbReference type="PROSITE" id="PS00028">
    <property type="entry name" value="ZINC_FINGER_C2H2_1"/>
    <property type="match status" value="2"/>
</dbReference>
<feature type="region of interest" description="Disordered" evidence="8">
    <location>
        <begin position="121"/>
        <end position="233"/>
    </location>
</feature>
<evidence type="ECO:0000256" key="1">
    <source>
        <dbReference type="ARBA" id="ARBA00004123"/>
    </source>
</evidence>
<dbReference type="EMBL" id="JAUEPO010000003">
    <property type="protein sequence ID" value="KAK3326933.1"/>
    <property type="molecule type" value="Genomic_DNA"/>
</dbReference>
<dbReference type="SUPFAM" id="SSF57667">
    <property type="entry name" value="beta-beta-alpha zinc fingers"/>
    <property type="match status" value="1"/>
</dbReference>
<evidence type="ECO:0000259" key="9">
    <source>
        <dbReference type="PROSITE" id="PS50157"/>
    </source>
</evidence>
<dbReference type="GO" id="GO:0006351">
    <property type="term" value="P:DNA-templated transcription"/>
    <property type="evidence" value="ECO:0007669"/>
    <property type="project" value="InterPro"/>
</dbReference>
<feature type="compositionally biased region" description="Pro residues" evidence="8">
    <location>
        <begin position="208"/>
        <end position="222"/>
    </location>
</feature>
<evidence type="ECO:0000313" key="11">
    <source>
        <dbReference type="Proteomes" id="UP001286456"/>
    </source>
</evidence>
<evidence type="ECO:0000256" key="2">
    <source>
        <dbReference type="ARBA" id="ARBA00022723"/>
    </source>
</evidence>
<dbReference type="Pfam" id="PF00096">
    <property type="entry name" value="zf-C2H2"/>
    <property type="match status" value="2"/>
</dbReference>
<proteinExistence type="predicted"/>
<evidence type="ECO:0000313" key="10">
    <source>
        <dbReference type="EMBL" id="KAK3326933.1"/>
    </source>
</evidence>
<feature type="region of interest" description="Disordered" evidence="8">
    <location>
        <begin position="257"/>
        <end position="305"/>
    </location>
</feature>
<dbReference type="GO" id="GO:0000978">
    <property type="term" value="F:RNA polymerase II cis-regulatory region sequence-specific DNA binding"/>
    <property type="evidence" value="ECO:0007669"/>
    <property type="project" value="InterPro"/>
</dbReference>
<dbReference type="InterPro" id="IPR051059">
    <property type="entry name" value="VerF-like"/>
</dbReference>
<feature type="domain" description="C2H2-type" evidence="9">
    <location>
        <begin position="72"/>
        <end position="99"/>
    </location>
</feature>
<dbReference type="InterPro" id="IPR036236">
    <property type="entry name" value="Znf_C2H2_sf"/>
</dbReference>
<dbReference type="PROSITE" id="PS50157">
    <property type="entry name" value="ZINC_FINGER_C2H2_2"/>
    <property type="match status" value="2"/>
</dbReference>
<evidence type="ECO:0000256" key="7">
    <source>
        <dbReference type="PROSITE-ProRule" id="PRU00042"/>
    </source>
</evidence>
<evidence type="ECO:0000256" key="5">
    <source>
        <dbReference type="ARBA" id="ARBA00022833"/>
    </source>
</evidence>
<sequence>MVSRGNGDVDAAAIIVAPASPPLSSSNMSIDLGTAGPVLMATILAASASGQPAVSDHSNSPSRRVRGQRRQYTCAYCAKVFKRSEHRIRHERTHTNEKPFSCRYCRRAYSRKDLVTRHERTLHAQGQAEPSALPATALPAGERGEGSMSPDGSMDEDGDGSIAREETSEFGASPASCSSVIRCGPAADPAPGPAPVTTGGDMEDGPLQPRPVPQSTPSPNPPSTSGSAASQRTDIYMPLQDSGFDMYDASSSRMAMDVDHDQRSHHGSYHSQLHRRQQSHHQQQQQQTQPQQPQPQDFNPFPPYDAGLIPTFEADMSYFAFSPGLPAGLFDSILEYPSVSVMHSCSTPTNPSTVRLGDGPTTISPAASASASALPTYSPPQLPPSNDYTNFSGAETLVSRDPPSDLPLLVKDKPPQIPNLTADDSLHASVCADIASRLAAHPDISADIPPSKILQGFLASFLECYYRHHPFIHLPTLSTSSTPAPLILAMCCIGALYRLDRRRAQRLYTISTLSIAEDVRLFTKTSEDCPLWVAQTKLLLSAYGALSGEKDLATSVMDENGFYTLLYGKVRLALAAENADMTKMTWTSWVLRESWKRLLAGIYVASTVHVIIWDANPNFNTCRDLELEVLHDESFWNAKTAGEWRELRANQPQQDYRTMRDGLASIMSETAGATMKGDSPTARGGTVERRLSPLTALLLMHAVVVHMWQVVQVAQALSPASLSLGHDPVSALLMRTAVRSLARCHELLVVAQGETAGEPGHEEGTSQIFNCQATLRMAYIRLFSLSNGPFNRPSLITLDPAAIKSYVSTFAISKAERSPQRLDAVVKAFDGLRTPVRMGHMLVRKTAALRWSPAHAIAGWDCALFVCTWVHSVEMDQLNDIEPSPAELELLATIADVLEEAEYDTGKSKSLAAGVARTWSWLLQDVWVWSITPRMGSVLEQMATAFERHNNESRRPGH</sequence>
<keyword evidence="4 7" id="KW-0863">Zinc-finger</keyword>
<keyword evidence="6" id="KW-0539">Nucleus</keyword>
<dbReference type="Gene3D" id="3.30.160.60">
    <property type="entry name" value="Classic Zinc Finger"/>
    <property type="match status" value="2"/>
</dbReference>